<evidence type="ECO:0000256" key="3">
    <source>
        <dbReference type="ARBA" id="ARBA00022741"/>
    </source>
</evidence>
<comment type="function">
    <text evidence="6">Involved in beta-(1--&gt;2)glucan export. Transmembrane domains (TMD) form a pore in the inner membrane and the ATP-binding domain (NBD) is responsible for energy generation.</text>
</comment>
<dbReference type="OMA" id="TEQMARP"/>
<accession>A0A810BMR3</accession>
<dbReference type="InterPro" id="IPR027417">
    <property type="entry name" value="P-loop_NTPase"/>
</dbReference>
<keyword evidence="3" id="KW-0547">Nucleotide-binding</keyword>
<keyword evidence="2" id="KW-0813">Transport</keyword>
<dbReference type="GeneID" id="46493348"/>
<dbReference type="PROSITE" id="PS00211">
    <property type="entry name" value="ABC_TRANSPORTER_1"/>
    <property type="match status" value="1"/>
</dbReference>
<dbReference type="InterPro" id="IPR003439">
    <property type="entry name" value="ABC_transporter-like_ATP-bd"/>
</dbReference>
<feature type="domain" description="ABC transporter" evidence="7">
    <location>
        <begin position="2"/>
        <end position="230"/>
    </location>
</feature>
<evidence type="ECO:0000313" key="8">
    <source>
        <dbReference type="EMBL" id="BCE76551.1"/>
    </source>
</evidence>
<keyword evidence="4 8" id="KW-0067">ATP-binding</keyword>
<name>A0A810BMR3_9BRAD</name>
<dbReference type="Pfam" id="PF00005">
    <property type="entry name" value="ABC_tran"/>
    <property type="match status" value="1"/>
</dbReference>
<dbReference type="EMBL" id="AP023097">
    <property type="protein sequence ID" value="BCE76551.1"/>
    <property type="molecule type" value="Genomic_DNA"/>
</dbReference>
<sequence length="230" mass="24724">MLTVRNLELHYGGIAALRGISIDVQKGETVLLVGANGAGKSSLINAVIGLVASSQGVMSFNGKDITRASCDARARAGIGYSPEGRRVFPTMSVRDNVLSGACRRGAVLQRDAWQWLCGIFPLLSERSEHPAGQLSGGQQQVVAIARAMASSPKLLLLDEPFLGLAPVWIARISEAIRHMQSRGTTILMTEQMARPALKLATRGYVVRGGEIRRSGSIEEIREVALAEEYL</sequence>
<reference evidence="8" key="1">
    <citation type="submission" date="2020-05" db="EMBL/GenBank/DDBJ databases">
        <title>Complete genome sequence of Bradyrhizobium diazoefficiens XF8 isolated from soybean nodule.</title>
        <authorList>
            <person name="Noda R."/>
            <person name="Kakizaki K."/>
            <person name="Minamisawa K."/>
        </authorList>
    </citation>
    <scope>NUCLEOTIDE SEQUENCE</scope>
    <source>
        <strain evidence="8">XF8</strain>
    </source>
</reference>
<dbReference type="GO" id="GO:0015807">
    <property type="term" value="P:L-amino acid transport"/>
    <property type="evidence" value="ECO:0007669"/>
    <property type="project" value="TreeGrafter"/>
</dbReference>
<dbReference type="InterPro" id="IPR017871">
    <property type="entry name" value="ABC_transporter-like_CS"/>
</dbReference>
<protein>
    <submittedName>
        <fullName evidence="8">ABC transporter ATP-binding protein</fullName>
    </submittedName>
</protein>
<dbReference type="GO" id="GO:0005524">
    <property type="term" value="F:ATP binding"/>
    <property type="evidence" value="ECO:0007669"/>
    <property type="project" value="UniProtKB-KW"/>
</dbReference>
<dbReference type="SUPFAM" id="SSF52540">
    <property type="entry name" value="P-loop containing nucleoside triphosphate hydrolases"/>
    <property type="match status" value="1"/>
</dbReference>
<dbReference type="GO" id="GO:0016887">
    <property type="term" value="F:ATP hydrolysis activity"/>
    <property type="evidence" value="ECO:0007669"/>
    <property type="project" value="InterPro"/>
</dbReference>
<keyword evidence="5" id="KW-0029">Amino-acid transport</keyword>
<dbReference type="RefSeq" id="WP_011089107.1">
    <property type="nucleotide sequence ID" value="NZ_CP032617.1"/>
</dbReference>
<evidence type="ECO:0000256" key="2">
    <source>
        <dbReference type="ARBA" id="ARBA00022448"/>
    </source>
</evidence>
<gene>
    <name evidence="8" type="ORF">XF8B_66620</name>
</gene>
<comment type="similarity">
    <text evidence="1">Belongs to the ABC transporter superfamily.</text>
</comment>
<organism evidence="8">
    <name type="scientific">Bradyrhizobium diazoefficiens</name>
    <dbReference type="NCBI Taxonomy" id="1355477"/>
    <lineage>
        <taxon>Bacteria</taxon>
        <taxon>Pseudomonadati</taxon>
        <taxon>Pseudomonadota</taxon>
        <taxon>Alphaproteobacteria</taxon>
        <taxon>Hyphomicrobiales</taxon>
        <taxon>Nitrobacteraceae</taxon>
        <taxon>Bradyrhizobium</taxon>
    </lineage>
</organism>
<dbReference type="PROSITE" id="PS50893">
    <property type="entry name" value="ABC_TRANSPORTER_2"/>
    <property type="match status" value="1"/>
</dbReference>
<dbReference type="InterPro" id="IPR052156">
    <property type="entry name" value="BCAA_Transport_ATP-bd_LivF"/>
</dbReference>
<evidence type="ECO:0000259" key="7">
    <source>
        <dbReference type="PROSITE" id="PS50893"/>
    </source>
</evidence>
<evidence type="ECO:0000256" key="5">
    <source>
        <dbReference type="ARBA" id="ARBA00022970"/>
    </source>
</evidence>
<evidence type="ECO:0000256" key="4">
    <source>
        <dbReference type="ARBA" id="ARBA00022840"/>
    </source>
</evidence>
<dbReference type="SMART" id="SM00382">
    <property type="entry name" value="AAA"/>
    <property type="match status" value="1"/>
</dbReference>
<dbReference type="GO" id="GO:0015658">
    <property type="term" value="F:branched-chain amino acid transmembrane transporter activity"/>
    <property type="evidence" value="ECO:0007669"/>
    <property type="project" value="TreeGrafter"/>
</dbReference>
<dbReference type="PANTHER" id="PTHR43820">
    <property type="entry name" value="HIGH-AFFINITY BRANCHED-CHAIN AMINO ACID TRANSPORT ATP-BINDING PROTEIN LIVF"/>
    <property type="match status" value="1"/>
</dbReference>
<evidence type="ECO:0000256" key="1">
    <source>
        <dbReference type="ARBA" id="ARBA00005417"/>
    </source>
</evidence>
<dbReference type="PANTHER" id="PTHR43820:SF4">
    <property type="entry name" value="HIGH-AFFINITY BRANCHED-CHAIN AMINO ACID TRANSPORT ATP-BINDING PROTEIN LIVF"/>
    <property type="match status" value="1"/>
</dbReference>
<dbReference type="InterPro" id="IPR003593">
    <property type="entry name" value="AAA+_ATPase"/>
</dbReference>
<dbReference type="Gene3D" id="3.40.50.300">
    <property type="entry name" value="P-loop containing nucleotide triphosphate hydrolases"/>
    <property type="match status" value="1"/>
</dbReference>
<dbReference type="AlphaFoldDB" id="A0A810BMR3"/>
<evidence type="ECO:0000256" key="6">
    <source>
        <dbReference type="ARBA" id="ARBA00024722"/>
    </source>
</evidence>
<dbReference type="CDD" id="cd03224">
    <property type="entry name" value="ABC_TM1139_LivF_branched"/>
    <property type="match status" value="1"/>
</dbReference>
<proteinExistence type="inferred from homology"/>